<dbReference type="PROSITE" id="PS51295">
    <property type="entry name" value="CRM"/>
    <property type="match status" value="3"/>
</dbReference>
<organism evidence="14 15">
    <name type="scientific">Platanthera zijinensis</name>
    <dbReference type="NCBI Taxonomy" id="2320716"/>
    <lineage>
        <taxon>Eukaryota</taxon>
        <taxon>Viridiplantae</taxon>
        <taxon>Streptophyta</taxon>
        <taxon>Embryophyta</taxon>
        <taxon>Tracheophyta</taxon>
        <taxon>Spermatophyta</taxon>
        <taxon>Magnoliopsida</taxon>
        <taxon>Liliopsida</taxon>
        <taxon>Asparagales</taxon>
        <taxon>Orchidaceae</taxon>
        <taxon>Orchidoideae</taxon>
        <taxon>Orchideae</taxon>
        <taxon>Orchidinae</taxon>
        <taxon>Platanthera</taxon>
    </lineage>
</organism>
<keyword evidence="4" id="KW-0507">mRNA processing</keyword>
<dbReference type="AlphaFoldDB" id="A0AAP0BJ14"/>
<reference evidence="14 15" key="1">
    <citation type="journal article" date="2022" name="Nat. Plants">
        <title>Genomes of leafy and leafless Platanthera orchids illuminate the evolution of mycoheterotrophy.</title>
        <authorList>
            <person name="Li M.H."/>
            <person name="Liu K.W."/>
            <person name="Li Z."/>
            <person name="Lu H.C."/>
            <person name="Ye Q.L."/>
            <person name="Zhang D."/>
            <person name="Wang J.Y."/>
            <person name="Li Y.F."/>
            <person name="Zhong Z.M."/>
            <person name="Liu X."/>
            <person name="Yu X."/>
            <person name="Liu D.K."/>
            <person name="Tu X.D."/>
            <person name="Liu B."/>
            <person name="Hao Y."/>
            <person name="Liao X.Y."/>
            <person name="Jiang Y.T."/>
            <person name="Sun W.H."/>
            <person name="Chen J."/>
            <person name="Chen Y.Q."/>
            <person name="Ai Y."/>
            <person name="Zhai J.W."/>
            <person name="Wu S.S."/>
            <person name="Zhou Z."/>
            <person name="Hsiao Y.Y."/>
            <person name="Wu W.L."/>
            <person name="Chen Y.Y."/>
            <person name="Lin Y.F."/>
            <person name="Hsu J.L."/>
            <person name="Li C.Y."/>
            <person name="Wang Z.W."/>
            <person name="Zhao X."/>
            <person name="Zhong W.Y."/>
            <person name="Ma X.K."/>
            <person name="Ma L."/>
            <person name="Huang J."/>
            <person name="Chen G.Z."/>
            <person name="Huang M.Z."/>
            <person name="Huang L."/>
            <person name="Peng D.H."/>
            <person name="Luo Y.B."/>
            <person name="Zou S.Q."/>
            <person name="Chen S.P."/>
            <person name="Lan S."/>
            <person name="Tsai W.C."/>
            <person name="Van de Peer Y."/>
            <person name="Liu Z.J."/>
        </authorList>
    </citation>
    <scope>NUCLEOTIDE SEQUENCE [LARGE SCALE GENOMIC DNA]</scope>
    <source>
        <strain evidence="14">Lor287</strain>
    </source>
</reference>
<name>A0AAP0BJ14_9ASPA</name>
<keyword evidence="9" id="KW-0687">Ribonucleoprotein</keyword>
<accession>A0AAP0BJ14</accession>
<evidence type="ECO:0000256" key="8">
    <source>
        <dbReference type="ARBA" id="ARBA00023187"/>
    </source>
</evidence>
<feature type="compositionally biased region" description="Polar residues" evidence="12">
    <location>
        <begin position="149"/>
        <end position="163"/>
    </location>
</feature>
<dbReference type="GO" id="GO:0009507">
    <property type="term" value="C:chloroplast"/>
    <property type="evidence" value="ECO:0007669"/>
    <property type="project" value="UniProtKB-SubCell"/>
</dbReference>
<feature type="domain" description="CRM" evidence="13">
    <location>
        <begin position="722"/>
        <end position="822"/>
    </location>
</feature>
<protein>
    <recommendedName>
        <fullName evidence="13">CRM domain-containing protein</fullName>
    </recommendedName>
</protein>
<dbReference type="Gene3D" id="3.30.110.60">
    <property type="entry name" value="YhbY-like"/>
    <property type="match status" value="3"/>
</dbReference>
<evidence type="ECO:0000256" key="2">
    <source>
        <dbReference type="ARBA" id="ARBA00022528"/>
    </source>
</evidence>
<proteinExistence type="predicted"/>
<keyword evidence="6 10" id="KW-0694">RNA-binding</keyword>
<dbReference type="PANTHER" id="PTHR31846:SF7">
    <property type="entry name" value="CRS1 _ YHBY (CRM) DOMAIN-CONTAINING PROTEIN"/>
    <property type="match status" value="1"/>
</dbReference>
<gene>
    <name evidence="14" type="ORF">KSP39_PZI011364</name>
</gene>
<evidence type="ECO:0000256" key="1">
    <source>
        <dbReference type="ARBA" id="ARBA00004229"/>
    </source>
</evidence>
<keyword evidence="3" id="KW-0934">Plastid</keyword>
<dbReference type="Pfam" id="PF01985">
    <property type="entry name" value="CRS1_YhbY"/>
    <property type="match status" value="3"/>
</dbReference>
<dbReference type="SUPFAM" id="SSF75471">
    <property type="entry name" value="YhbY-like"/>
    <property type="match status" value="3"/>
</dbReference>
<dbReference type="InterPro" id="IPR045278">
    <property type="entry name" value="CRS1/CFM2/CFM3"/>
</dbReference>
<dbReference type="Proteomes" id="UP001418222">
    <property type="component" value="Unassembled WGS sequence"/>
</dbReference>
<dbReference type="InterPro" id="IPR001890">
    <property type="entry name" value="RNA-binding_CRM"/>
</dbReference>
<evidence type="ECO:0000256" key="5">
    <source>
        <dbReference type="ARBA" id="ARBA00022737"/>
    </source>
</evidence>
<feature type="region of interest" description="Disordered" evidence="12">
    <location>
        <begin position="141"/>
        <end position="167"/>
    </location>
</feature>
<dbReference type="EMBL" id="JBBWWQ010000009">
    <property type="protein sequence ID" value="KAK8938675.1"/>
    <property type="molecule type" value="Genomic_DNA"/>
</dbReference>
<evidence type="ECO:0000256" key="4">
    <source>
        <dbReference type="ARBA" id="ARBA00022664"/>
    </source>
</evidence>
<evidence type="ECO:0000256" key="3">
    <source>
        <dbReference type="ARBA" id="ARBA00022640"/>
    </source>
</evidence>
<feature type="coiled-coil region" evidence="11">
    <location>
        <begin position="842"/>
        <end position="876"/>
    </location>
</feature>
<dbReference type="FunFam" id="3.30.110.60:FF:000002">
    <property type="entry name" value="CRS2-associated factor 1, chloroplastic"/>
    <property type="match status" value="2"/>
</dbReference>
<evidence type="ECO:0000256" key="10">
    <source>
        <dbReference type="PROSITE-ProRule" id="PRU00626"/>
    </source>
</evidence>
<dbReference type="GO" id="GO:1990904">
    <property type="term" value="C:ribonucleoprotein complex"/>
    <property type="evidence" value="ECO:0007669"/>
    <property type="project" value="UniProtKB-KW"/>
</dbReference>
<evidence type="ECO:0000313" key="14">
    <source>
        <dbReference type="EMBL" id="KAK8938675.1"/>
    </source>
</evidence>
<feature type="region of interest" description="Disordered" evidence="12">
    <location>
        <begin position="44"/>
        <end position="74"/>
    </location>
</feature>
<keyword evidence="11" id="KW-0175">Coiled coil</keyword>
<evidence type="ECO:0000313" key="15">
    <source>
        <dbReference type="Proteomes" id="UP001418222"/>
    </source>
</evidence>
<dbReference type="SMART" id="SM01103">
    <property type="entry name" value="CRS1_YhbY"/>
    <property type="match status" value="3"/>
</dbReference>
<dbReference type="GO" id="GO:0006397">
    <property type="term" value="P:mRNA processing"/>
    <property type="evidence" value="ECO:0007669"/>
    <property type="project" value="UniProtKB-KW"/>
</dbReference>
<comment type="caution">
    <text evidence="14">The sequence shown here is derived from an EMBL/GenBank/DDBJ whole genome shotgun (WGS) entry which is preliminary data.</text>
</comment>
<dbReference type="GO" id="GO:0000373">
    <property type="term" value="P:Group II intron splicing"/>
    <property type="evidence" value="ECO:0007669"/>
    <property type="project" value="UniProtKB-ARBA"/>
</dbReference>
<evidence type="ECO:0000256" key="12">
    <source>
        <dbReference type="SAM" id="MobiDB-lite"/>
    </source>
</evidence>
<keyword evidence="5" id="KW-0677">Repeat</keyword>
<comment type="subcellular location">
    <subcellularLocation>
        <location evidence="1">Plastid</location>
        <location evidence="1">Chloroplast</location>
    </subcellularLocation>
</comment>
<evidence type="ECO:0000259" key="13">
    <source>
        <dbReference type="PROSITE" id="PS51295"/>
    </source>
</evidence>
<keyword evidence="15" id="KW-1185">Reference proteome</keyword>
<sequence length="903" mass="102214">MATNTYFVQNLSLITSQFSFPLLQFRISCSSRFNSAQFNAYPHQLQPAPEGERPEVQPCPGDNETKKKTKKKELRPNFYHQTLRKWSVKISSQRTKFPWQDNEVVESERARHCSPAIGMPVEPSTNRPNLGFLDSRAQVIDSSEPTEKLPSSSNRAKPRNSQRAVVERTSETEAYCIKVGIPLPSSLIDNTGEKELYHNRSTVSSTKLRLQEVSTISSRDIDSRRAKSHESDAIVEAASSIPLQTLKSDADYPKSSVSARIEKVEEYMDQCNQNDASSPYGGSYHVDTDNSRDSIPFPWEKWKGVSSISPVKKRSNTEMAERTIPELDLRRLRNEALRLKERMRVGPGGVTEAIVESIHQKWKETEVVKLHIEGPPALNMKRTHEILEEKTSGIVIWRSGSSIVLYRGLTYKLHCARSVSQNTDIAYGSANLSITAEDLQQPDACIDLPSTTFESSSYASDVDSILNELGPRYKDWSGHDPLPVDADLLPGIIPDYKPPFRYLPHKTKRTLTNRQMTFLRRIARSMVPHFALGRNKQHQGLASGMVKLWEKSAIAKIAIKRGVQNTSNERMAEEIKELTGGTLLSRNKEYIVFYRGNDFLTPSIRQTFVEREKLAAVQQDAEEDARSRASPLLNSSSKPMRGPFVAGTLAETLEAYNQWGNRPSNGDRDKMRTALALSQHASLVRYLERKLYFAIKKVRDAEKALAKLQESLQPSDLPTDLETVTNEERILFRNIGLKMGAYLPLGRRGVFDGTIQNIHLNWKHMELAKIIVKAKNLAQVKHIAISLEAESGGVLISVDKTTKGYVIILYRGKNYLRPHALRPKNLLSKREALARSIELQRREALSHHIANLREEIQTQRSRLAQMKHDIETSSEERHLEVVDSFSDYDVEEGKIPSLNIQHC</sequence>
<evidence type="ECO:0000256" key="11">
    <source>
        <dbReference type="SAM" id="Coils"/>
    </source>
</evidence>
<keyword evidence="8" id="KW-0508">mRNA splicing</keyword>
<dbReference type="GO" id="GO:0003729">
    <property type="term" value="F:mRNA binding"/>
    <property type="evidence" value="ECO:0007669"/>
    <property type="project" value="InterPro"/>
</dbReference>
<dbReference type="PANTHER" id="PTHR31846">
    <property type="entry name" value="CRS1 / YHBY (CRM) DOMAIN-CONTAINING PROTEIN"/>
    <property type="match status" value="1"/>
</dbReference>
<keyword evidence="7" id="KW-0809">Transit peptide</keyword>
<evidence type="ECO:0000256" key="6">
    <source>
        <dbReference type="ARBA" id="ARBA00022884"/>
    </source>
</evidence>
<evidence type="ECO:0000256" key="7">
    <source>
        <dbReference type="ARBA" id="ARBA00022946"/>
    </source>
</evidence>
<evidence type="ECO:0000256" key="9">
    <source>
        <dbReference type="ARBA" id="ARBA00023274"/>
    </source>
</evidence>
<keyword evidence="2" id="KW-0150">Chloroplast</keyword>
<feature type="domain" description="CRM" evidence="13">
    <location>
        <begin position="509"/>
        <end position="606"/>
    </location>
</feature>
<dbReference type="InterPro" id="IPR035920">
    <property type="entry name" value="YhbY-like_sf"/>
</dbReference>
<feature type="domain" description="CRM" evidence="13">
    <location>
        <begin position="322"/>
        <end position="418"/>
    </location>
</feature>